<evidence type="ECO:0000313" key="2">
    <source>
        <dbReference type="Proteomes" id="UP001238088"/>
    </source>
</evidence>
<dbReference type="EMBL" id="JAUSUB010000002">
    <property type="protein sequence ID" value="MDQ0268660.1"/>
    <property type="molecule type" value="Genomic_DNA"/>
</dbReference>
<proteinExistence type="predicted"/>
<dbReference type="Proteomes" id="UP001238088">
    <property type="component" value="Unassembled WGS sequence"/>
</dbReference>
<evidence type="ECO:0000313" key="1">
    <source>
        <dbReference type="EMBL" id="MDQ0268660.1"/>
    </source>
</evidence>
<name>A0ABU0ABM4_9BACI</name>
<gene>
    <name evidence="1" type="ORF">J2S17_000529</name>
</gene>
<keyword evidence="2" id="KW-1185">Reference proteome</keyword>
<organism evidence="1 2">
    <name type="scientific">Cytobacillus purgationiresistens</name>
    <dbReference type="NCBI Taxonomy" id="863449"/>
    <lineage>
        <taxon>Bacteria</taxon>
        <taxon>Bacillati</taxon>
        <taxon>Bacillota</taxon>
        <taxon>Bacilli</taxon>
        <taxon>Bacillales</taxon>
        <taxon>Bacillaceae</taxon>
        <taxon>Cytobacillus</taxon>
    </lineage>
</organism>
<reference evidence="1 2" key="1">
    <citation type="submission" date="2023-07" db="EMBL/GenBank/DDBJ databases">
        <title>Genomic Encyclopedia of Type Strains, Phase IV (KMG-IV): sequencing the most valuable type-strain genomes for metagenomic binning, comparative biology and taxonomic classification.</title>
        <authorList>
            <person name="Goeker M."/>
        </authorList>
    </citation>
    <scope>NUCLEOTIDE SEQUENCE [LARGE SCALE GENOMIC DNA]</scope>
    <source>
        <strain evidence="1 2">DSM 23494</strain>
    </source>
</reference>
<protein>
    <submittedName>
        <fullName evidence="1">Uncharacterized protein</fullName>
    </submittedName>
</protein>
<accession>A0ABU0ABM4</accession>
<comment type="caution">
    <text evidence="1">The sequence shown here is derived from an EMBL/GenBank/DDBJ whole genome shotgun (WGS) entry which is preliminary data.</text>
</comment>
<sequence length="31" mass="3846">MSQWKDLLIEIEKIEKNMEVHLEIQHQIQKL</sequence>